<evidence type="ECO:0000256" key="2">
    <source>
        <dbReference type="SAM" id="Phobius"/>
    </source>
</evidence>
<dbReference type="InterPro" id="IPR021424">
    <property type="entry name" value="PorA"/>
</dbReference>
<keyword evidence="2" id="KW-1133">Transmembrane helix</keyword>
<feature type="transmembrane region" description="Helical" evidence="2">
    <location>
        <begin position="391"/>
        <end position="412"/>
    </location>
</feature>
<feature type="compositionally biased region" description="Low complexity" evidence="1">
    <location>
        <begin position="65"/>
        <end position="74"/>
    </location>
</feature>
<evidence type="ECO:0008006" key="5">
    <source>
        <dbReference type="Google" id="ProtNLM"/>
    </source>
</evidence>
<evidence type="ECO:0000256" key="1">
    <source>
        <dbReference type="SAM" id="MobiDB-lite"/>
    </source>
</evidence>
<evidence type="ECO:0000313" key="4">
    <source>
        <dbReference type="Proteomes" id="UP000006023"/>
    </source>
</evidence>
<dbReference type="STRING" id="1075090.GOAMR_76_00470"/>
<keyword evidence="4" id="KW-1185">Reference proteome</keyword>
<dbReference type="AlphaFoldDB" id="G7GWK2"/>
<gene>
    <name evidence="3" type="ORF">GOAMR_76_00470</name>
</gene>
<dbReference type="eggNOG" id="ENOG5031U1J">
    <property type="taxonomic scope" value="Bacteria"/>
</dbReference>
<feature type="region of interest" description="Disordered" evidence="1">
    <location>
        <begin position="415"/>
        <end position="438"/>
    </location>
</feature>
<keyword evidence="2" id="KW-0472">Membrane</keyword>
<evidence type="ECO:0000313" key="3">
    <source>
        <dbReference type="EMBL" id="GAB07977.1"/>
    </source>
</evidence>
<dbReference type="RefSeq" id="WP_005193446.1">
    <property type="nucleotide sequence ID" value="NZ_BAED01000076.1"/>
</dbReference>
<organism evidence="3 4">
    <name type="scientific">Gordonia amarae NBRC 15530</name>
    <dbReference type="NCBI Taxonomy" id="1075090"/>
    <lineage>
        <taxon>Bacteria</taxon>
        <taxon>Bacillati</taxon>
        <taxon>Actinomycetota</taxon>
        <taxon>Actinomycetes</taxon>
        <taxon>Mycobacteriales</taxon>
        <taxon>Gordoniaceae</taxon>
        <taxon>Gordonia</taxon>
    </lineage>
</organism>
<reference evidence="3 4" key="1">
    <citation type="submission" date="2011-11" db="EMBL/GenBank/DDBJ databases">
        <title>Whole genome shotgun sequence of Gordonia amarae NBRC 15530.</title>
        <authorList>
            <person name="Takarada H."/>
            <person name="Hosoyama A."/>
            <person name="Tsuchikane K."/>
            <person name="Katsumata H."/>
            <person name="Yamazaki S."/>
            <person name="Fujita N."/>
        </authorList>
    </citation>
    <scope>NUCLEOTIDE SEQUENCE [LARGE SCALE GENOMIC DNA]</scope>
    <source>
        <strain evidence="3 4">NBRC 15530</strain>
    </source>
</reference>
<feature type="compositionally biased region" description="Basic and acidic residues" evidence="1">
    <location>
        <begin position="22"/>
        <end position="41"/>
    </location>
</feature>
<feature type="transmembrane region" description="Helical" evidence="2">
    <location>
        <begin position="85"/>
        <end position="108"/>
    </location>
</feature>
<proteinExistence type="predicted"/>
<sequence length="438" mass="47114">MPSDAPSGPGDPTNPENPAHPDVTDDSRGPEVPETVDRPDTIEEPGTTEQPDITEEPGTVRRPADAGPAGDPNAPVRPRLSGRELVGPTMIFVGTFLVSAAIALPALFVGKLQVLPLDTDDTVVARSTAPAQVLDQCSLDTRAARVVTTPVTRQQRVVAVRPAGRSQVTLQAGTSLRADDKLDDCSDGTISAIRDRVTLDRETATFRRSGSSEIQYDDKQAPSQVPDREGVTYAFPFDVPRRDARFFDPVTRTTVPLRYDGDAQVEGEEALRFVAEIPDTDLYDRHGGADTAGRPTVIVRPASWFGLPGNSPTTLHLHHRSTWEISVDPATGTILDERITIDERYRLAGQPHEAFSLVNLATTLTYTKSTRDDAAARAGSLERPVTVWGRWVPIGAGVVGVLLIGAGIHWLLRRSPPVGTSTDDRPRAADLGAGTTAR</sequence>
<accession>G7GWK2</accession>
<dbReference type="Pfam" id="PF11271">
    <property type="entry name" value="PorA"/>
    <property type="match status" value="1"/>
</dbReference>
<feature type="region of interest" description="Disordered" evidence="1">
    <location>
        <begin position="1"/>
        <end position="80"/>
    </location>
</feature>
<name>G7GWK2_9ACTN</name>
<protein>
    <recommendedName>
        <fullName evidence="5">DUF3068 domain-containing protein</fullName>
    </recommendedName>
</protein>
<keyword evidence="2" id="KW-0812">Transmembrane</keyword>
<comment type="caution">
    <text evidence="3">The sequence shown here is derived from an EMBL/GenBank/DDBJ whole genome shotgun (WGS) entry which is preliminary data.</text>
</comment>
<dbReference type="EMBL" id="BAED01000076">
    <property type="protein sequence ID" value="GAB07977.1"/>
    <property type="molecule type" value="Genomic_DNA"/>
</dbReference>
<dbReference type="Proteomes" id="UP000006023">
    <property type="component" value="Unassembled WGS sequence"/>
</dbReference>